<dbReference type="PANTHER" id="PTHR45774:SF3">
    <property type="entry name" value="BTB (POZ) DOMAIN-CONTAINING 2B-RELATED"/>
    <property type="match status" value="1"/>
</dbReference>
<dbReference type="Pfam" id="PF00651">
    <property type="entry name" value="BTB"/>
    <property type="match status" value="1"/>
</dbReference>
<organism evidence="3 4">
    <name type="scientific">Heterodera schachtii</name>
    <name type="common">Sugarbeet cyst nematode worm</name>
    <name type="synonym">Tylenchus schachtii</name>
    <dbReference type="NCBI Taxonomy" id="97005"/>
    <lineage>
        <taxon>Eukaryota</taxon>
        <taxon>Metazoa</taxon>
        <taxon>Ecdysozoa</taxon>
        <taxon>Nematoda</taxon>
        <taxon>Chromadorea</taxon>
        <taxon>Rhabditida</taxon>
        <taxon>Tylenchina</taxon>
        <taxon>Tylenchomorpha</taxon>
        <taxon>Tylenchoidea</taxon>
        <taxon>Heteroderidae</taxon>
        <taxon>Heteroderinae</taxon>
        <taxon>Heterodera</taxon>
    </lineage>
</organism>
<dbReference type="SMART" id="SM00225">
    <property type="entry name" value="BTB"/>
    <property type="match status" value="1"/>
</dbReference>
<dbReference type="InterPro" id="IPR002083">
    <property type="entry name" value="MATH/TRAF_dom"/>
</dbReference>
<dbReference type="EMBL" id="JBICCN010000435">
    <property type="protein sequence ID" value="KAL3068914.1"/>
    <property type="molecule type" value="Genomic_DNA"/>
</dbReference>
<evidence type="ECO:0000259" key="2">
    <source>
        <dbReference type="PROSITE" id="PS50144"/>
    </source>
</evidence>
<comment type="caution">
    <text evidence="3">The sequence shown here is derived from an EMBL/GenBank/DDBJ whole genome shotgun (WGS) entry which is preliminary data.</text>
</comment>
<dbReference type="CDD" id="cd00121">
    <property type="entry name" value="MATH"/>
    <property type="match status" value="1"/>
</dbReference>
<dbReference type="InterPro" id="IPR011333">
    <property type="entry name" value="SKP1/BTB/POZ_sf"/>
</dbReference>
<dbReference type="PANTHER" id="PTHR45774">
    <property type="entry name" value="BTB/POZ DOMAIN-CONTAINING"/>
    <property type="match status" value="1"/>
</dbReference>
<dbReference type="Pfam" id="PF22486">
    <property type="entry name" value="MATH_2"/>
    <property type="match status" value="3"/>
</dbReference>
<dbReference type="Gene3D" id="3.30.710.10">
    <property type="entry name" value="Potassium Channel Kv1.1, Chain A"/>
    <property type="match status" value="1"/>
</dbReference>
<dbReference type="InterPro" id="IPR011705">
    <property type="entry name" value="BACK"/>
</dbReference>
<dbReference type="Gene3D" id="1.25.40.420">
    <property type="match status" value="1"/>
</dbReference>
<dbReference type="InterPro" id="IPR000210">
    <property type="entry name" value="BTB/POZ_dom"/>
</dbReference>
<sequence length="1024" mass="116040">MKLMLSTGDGADVHFLVGKEKELLPAHKQILKHASVVFEEMLRFDSQNGKAEKASADITVTEVPDVEAAAFKVMLNFIYTEDLSELNGQNAMAVLYAANKYNIALLLKAFLDFPINELPNIFLAYGLACFLNQNEFANRCLSYICQNAGSLFGSEEFLQIDQNILDEMFERNQLTINNEFELWEAALRWADEKCRQNAIECSAANRRSALGPALFKIRFPLIPQREFSTNIVPSGVLTVEEFVGIYQFHSHPNLSGVPGLYPLKFPSHARISDWNIPKGNRGTLVMEIEKLSEFVQQKEGTSRLSDVVPIKGLPLKIWAQIRSKEDSTEKWLGFFLKCDASKEDENRSCICSSTYRIVSQMRGTEDLIGKRNDQFCSIKKGRGFHGFITFEQLMKPSRGLYDKNEDKVTLAIDFTVENKNSLKFDSGPNKSNGKIVMEIGKLSDFTREICGSERSSEPLKINGQPWKILTLITVKKDSTEKFLGFFLRCIAPREGENWSCLCTATFRIVSQNSETEDLMGKRNYHILKNKTNTLGFSNFITFSELMDPSKGLYDREEDKVKLAIDFRVVEKTVEKLFSHPNKSIGKIVMEIGKMSEFAREISESERSSEGAQIQGFVWGVSAILNTAEGTAEKCLVFYLLCGAQTKDEIWSCNSTAILRIVSKKGEAEDFTGKLKEQIFDNKMPSFSLGHITLTQLMDQNRGLYDKDEDKVLLTVEITVEEEKKGTKRKLSDDDAPGLIKLKFPTQQRYKYEDTISMEIEKVSKFALKGVGSIRLSDAVEIGGFSWKIKATIKRKNKSNEEWLGFSLFCPVSGEDGNWSHRCSSATFRIVSQKNGTEDLIGTYNERIFNKYSSNYFGFNYFISFSELMDASKGLYNKDEDKVKLAIDVIVEEPKTEKFISDPNKSNGTLSMEIEKLSEYVREIEGSERKSEAFHIKGMPWKMMAQIVINYENNEKLLSIFLLFDGSEKGAHECSATLRIVAQMNGVEDFTEEFDETVFNAKSRGIDGAEQRLVQQRRGQSHLGH</sequence>
<feature type="domain" description="MATH" evidence="2">
    <location>
        <begin position="752"/>
        <end position="886"/>
    </location>
</feature>
<dbReference type="SUPFAM" id="SSF49599">
    <property type="entry name" value="TRAF domain-like"/>
    <property type="match status" value="3"/>
</dbReference>
<dbReference type="Pfam" id="PF00917">
    <property type="entry name" value="MATH"/>
    <property type="match status" value="1"/>
</dbReference>
<reference evidence="3 4" key="1">
    <citation type="submission" date="2024-10" db="EMBL/GenBank/DDBJ databases">
        <authorList>
            <person name="Kim D."/>
        </authorList>
    </citation>
    <scope>NUCLEOTIDE SEQUENCE [LARGE SCALE GENOMIC DNA]</scope>
    <source>
        <strain evidence="3">Taebaek</strain>
    </source>
</reference>
<dbReference type="Proteomes" id="UP001620645">
    <property type="component" value="Unassembled WGS sequence"/>
</dbReference>
<proteinExistence type="predicted"/>
<feature type="domain" description="BTB" evidence="1">
    <location>
        <begin position="11"/>
        <end position="87"/>
    </location>
</feature>
<dbReference type="PROSITE" id="PS50144">
    <property type="entry name" value="MATH"/>
    <property type="match status" value="2"/>
</dbReference>
<gene>
    <name evidence="3" type="ORF">niasHS_015482</name>
</gene>
<dbReference type="SUPFAM" id="SSF54695">
    <property type="entry name" value="POZ domain"/>
    <property type="match status" value="1"/>
</dbReference>
<dbReference type="InterPro" id="IPR008974">
    <property type="entry name" value="TRAF-like"/>
</dbReference>
<evidence type="ECO:0000313" key="3">
    <source>
        <dbReference type="EMBL" id="KAL3068914.1"/>
    </source>
</evidence>
<dbReference type="PROSITE" id="PS50097">
    <property type="entry name" value="BTB"/>
    <property type="match status" value="1"/>
</dbReference>
<evidence type="ECO:0000259" key="1">
    <source>
        <dbReference type="PROSITE" id="PS50097"/>
    </source>
</evidence>
<protein>
    <recommendedName>
        <fullName evidence="5">BTB domain-containing protein</fullName>
    </recommendedName>
</protein>
<keyword evidence="4" id="KW-1185">Reference proteome</keyword>
<dbReference type="Gene3D" id="2.60.210.10">
    <property type="entry name" value="Apoptosis, Tumor Necrosis Factor Receptor Associated Protein 2, Chain A"/>
    <property type="match status" value="5"/>
</dbReference>
<evidence type="ECO:0000313" key="4">
    <source>
        <dbReference type="Proteomes" id="UP001620645"/>
    </source>
</evidence>
<dbReference type="SMART" id="SM00875">
    <property type="entry name" value="BACK"/>
    <property type="match status" value="1"/>
</dbReference>
<accession>A0ABD2HNT8</accession>
<dbReference type="Pfam" id="PF07707">
    <property type="entry name" value="BACK"/>
    <property type="match status" value="1"/>
</dbReference>
<feature type="domain" description="MATH" evidence="2">
    <location>
        <begin position="432"/>
        <end position="564"/>
    </location>
</feature>
<name>A0ABD2HNT8_HETSC</name>
<dbReference type="SMART" id="SM00061">
    <property type="entry name" value="MATH"/>
    <property type="match status" value="3"/>
</dbReference>
<dbReference type="AlphaFoldDB" id="A0ABD2HNT8"/>
<evidence type="ECO:0008006" key="5">
    <source>
        <dbReference type="Google" id="ProtNLM"/>
    </source>
</evidence>